<sequence>MLSLFIAVFGQKLVAGAASLVAAGVVGAGFATLKAGWRSLVARGEQADAAAAAHAEVEKSTALARLADFAGRAAHMLNLAVLASPEDAARIQAVLDELQADMTAEVRDSLAKVGGDATGVGRLITRAAAAQLPARAAAAAAAAGVDPQAAVQAAAGALLRVSGLAR</sequence>
<evidence type="ECO:0000313" key="2">
    <source>
        <dbReference type="Proteomes" id="UP000677537"/>
    </source>
</evidence>
<reference evidence="1" key="1">
    <citation type="submission" date="2021-03" db="EMBL/GenBank/DDBJ databases">
        <authorList>
            <person name="So Y."/>
        </authorList>
    </citation>
    <scope>NUCLEOTIDE SEQUENCE</scope>
    <source>
        <strain evidence="1">SG15</strain>
    </source>
</reference>
<dbReference type="Proteomes" id="UP000677537">
    <property type="component" value="Unassembled WGS sequence"/>
</dbReference>
<dbReference type="AlphaFoldDB" id="A0A940MYQ2"/>
<gene>
    <name evidence="1" type="ORF">J5Y10_08855</name>
</gene>
<organism evidence="1 2">
    <name type="scientific">Roseomonas indoligenes</name>
    <dbReference type="NCBI Taxonomy" id="2820811"/>
    <lineage>
        <taxon>Bacteria</taxon>
        <taxon>Pseudomonadati</taxon>
        <taxon>Pseudomonadota</taxon>
        <taxon>Alphaproteobacteria</taxon>
        <taxon>Acetobacterales</taxon>
        <taxon>Roseomonadaceae</taxon>
        <taxon>Roseomonas</taxon>
    </lineage>
</organism>
<proteinExistence type="predicted"/>
<name>A0A940MYQ2_9PROT</name>
<dbReference type="RefSeq" id="WP_209372766.1">
    <property type="nucleotide sequence ID" value="NZ_JAGIZA010000004.1"/>
</dbReference>
<dbReference type="EMBL" id="JAGIZA010000004">
    <property type="protein sequence ID" value="MBP0492886.1"/>
    <property type="molecule type" value="Genomic_DNA"/>
</dbReference>
<keyword evidence="2" id="KW-1185">Reference proteome</keyword>
<evidence type="ECO:0000313" key="1">
    <source>
        <dbReference type="EMBL" id="MBP0492886.1"/>
    </source>
</evidence>
<accession>A0A940MYQ2</accession>
<comment type="caution">
    <text evidence="1">The sequence shown here is derived from an EMBL/GenBank/DDBJ whole genome shotgun (WGS) entry which is preliminary data.</text>
</comment>
<protein>
    <submittedName>
        <fullName evidence="1">Uncharacterized protein</fullName>
    </submittedName>
</protein>